<keyword evidence="4" id="KW-0472">Membrane</keyword>
<dbReference type="GO" id="GO:0012505">
    <property type="term" value="C:endomembrane system"/>
    <property type="evidence" value="ECO:0007669"/>
    <property type="project" value="UniProtKB-SubCell"/>
</dbReference>
<dbReference type="InterPro" id="IPR036168">
    <property type="entry name" value="AP2_Mu_C_sf"/>
</dbReference>
<feature type="domain" description="MHD" evidence="6">
    <location>
        <begin position="172"/>
        <end position="415"/>
    </location>
</feature>
<dbReference type="VEuPathDB" id="TriTrypDB:C4B63_57g91"/>
<comment type="similarity">
    <text evidence="5">Belongs to the adaptor complexes medium subunit family.</text>
</comment>
<dbReference type="FunFam" id="3.30.450.60:FF:000002">
    <property type="entry name" value="AP-2 complex subunit mu, putative"/>
    <property type="match status" value="1"/>
</dbReference>
<evidence type="ECO:0000256" key="5">
    <source>
        <dbReference type="PIRNR" id="PIRNR005992"/>
    </source>
</evidence>
<accession>A0A2V2UZ97</accession>
<evidence type="ECO:0000256" key="3">
    <source>
        <dbReference type="ARBA" id="ARBA00022927"/>
    </source>
</evidence>
<keyword evidence="3 5" id="KW-0653">Protein transport</keyword>
<evidence type="ECO:0000256" key="2">
    <source>
        <dbReference type="ARBA" id="ARBA00022448"/>
    </source>
</evidence>
<dbReference type="VEuPathDB" id="TriTrypDB:C3747_164g89"/>
<dbReference type="VEuPathDB" id="TriTrypDB:Tc_MARK_4617"/>
<dbReference type="VEuPathDB" id="TriTrypDB:ECC02_005833"/>
<dbReference type="PRINTS" id="PR00314">
    <property type="entry name" value="CLATHRINADPT"/>
</dbReference>
<dbReference type="Proteomes" id="UP000246121">
    <property type="component" value="Unassembled WGS sequence"/>
</dbReference>
<evidence type="ECO:0000313" key="8">
    <source>
        <dbReference type="Proteomes" id="UP000246121"/>
    </source>
</evidence>
<dbReference type="GO" id="GO:0006886">
    <property type="term" value="P:intracellular protein transport"/>
    <property type="evidence" value="ECO:0007669"/>
    <property type="project" value="UniProtKB-UniRule"/>
</dbReference>
<protein>
    <submittedName>
        <fullName evidence="7">Putative clathrin coat assembly protein</fullName>
    </submittedName>
</protein>
<evidence type="ECO:0000259" key="6">
    <source>
        <dbReference type="PROSITE" id="PS51072"/>
    </source>
</evidence>
<keyword evidence="2 5" id="KW-0813">Transport</keyword>
<sequence>MIGVLMFLNSRGDVALSRTFRDGFSVRGLAESFRNRLISTSEVERSPINILDDLCYVHVRYRDVYVVLVSDGNTNCFACFQYLLQLLGVCQAYLETISEETLKENFVALQQIIDETMDFGYPQTMEAELLKTFIGVKGINIALMKKPEQSECVTARLTGKMPWRKKDLFYRVNEIFIDVSEELYVLVSQRGQVLESNVVGSVMVKNFLSGMPECQIELNDDFNLNDASYHPCVSLQADRTISFVPLDGKFLLMRYRAVLASSPPLKVLHTHVREVSKTRTEIDFGLKCDIKEGMRCDDVEIRIPCPENTADVNLSVARGRVQFDGVQHAVIWKLPSVSQNDEELLLTAEIVLLAPTIATSEQVWSRPPIKISFTTPSHVLSGFRVKELRVEEPLLRYSVSKWVRYLTTTGQYEWRL</sequence>
<gene>
    <name evidence="7" type="ORF">C4B63_57g91</name>
</gene>
<comment type="caution">
    <text evidence="7">The sequence shown here is derived from an EMBL/GenBank/DDBJ whole genome shotgun (WGS) entry which is preliminary data.</text>
</comment>
<dbReference type="PANTHER" id="PTHR10529">
    <property type="entry name" value="AP COMPLEX SUBUNIT MU"/>
    <property type="match status" value="1"/>
</dbReference>
<dbReference type="VEuPathDB" id="TriTrypDB:TcCL_NonESM03162"/>
<dbReference type="Gene3D" id="3.30.450.60">
    <property type="match status" value="1"/>
</dbReference>
<dbReference type="Pfam" id="PF00928">
    <property type="entry name" value="Adap_comp_sub"/>
    <property type="match status" value="1"/>
</dbReference>
<dbReference type="VEuPathDB" id="TriTrypDB:BCY84_06151"/>
<dbReference type="VEuPathDB" id="TriTrypDB:TcBrA4_0039130"/>
<organism evidence="7 8">
    <name type="scientific">Trypanosoma cruzi</name>
    <dbReference type="NCBI Taxonomy" id="5693"/>
    <lineage>
        <taxon>Eukaryota</taxon>
        <taxon>Discoba</taxon>
        <taxon>Euglenozoa</taxon>
        <taxon>Kinetoplastea</taxon>
        <taxon>Metakinetoplastina</taxon>
        <taxon>Trypanosomatida</taxon>
        <taxon>Trypanosomatidae</taxon>
        <taxon>Trypanosoma</taxon>
        <taxon>Schizotrypanum</taxon>
    </lineage>
</organism>
<dbReference type="InterPro" id="IPR028565">
    <property type="entry name" value="MHD"/>
</dbReference>
<dbReference type="VEuPathDB" id="TriTrypDB:TcG_02946"/>
<dbReference type="VEuPathDB" id="TriTrypDB:TcCLB.510105.30"/>
<dbReference type="InterPro" id="IPR050431">
    <property type="entry name" value="Adaptor_comp_med_subunit"/>
</dbReference>
<dbReference type="VEuPathDB" id="TriTrypDB:TCSYLVIO_005037"/>
<dbReference type="PROSITE" id="PS51072">
    <property type="entry name" value="MHD"/>
    <property type="match status" value="1"/>
</dbReference>
<dbReference type="VEuPathDB" id="TriTrypDB:TcCLB.509715.20"/>
<dbReference type="EMBL" id="PRFA01000057">
    <property type="protein sequence ID" value="PWU89697.1"/>
    <property type="molecule type" value="Genomic_DNA"/>
</dbReference>
<dbReference type="InterPro" id="IPR043532">
    <property type="entry name" value="AP2_Mu_N"/>
</dbReference>
<evidence type="ECO:0000313" key="7">
    <source>
        <dbReference type="EMBL" id="PWU89697.1"/>
    </source>
</evidence>
<comment type="subcellular location">
    <subcellularLocation>
        <location evidence="1">Endomembrane system</location>
    </subcellularLocation>
</comment>
<dbReference type="CDD" id="cd14836">
    <property type="entry name" value="AP2_Mu_N"/>
    <property type="match status" value="1"/>
</dbReference>
<dbReference type="VEuPathDB" id="TriTrypDB:TCDM_04782"/>
<dbReference type="VEuPathDB" id="TriTrypDB:TcYC6_0103860"/>
<evidence type="ECO:0000256" key="1">
    <source>
        <dbReference type="ARBA" id="ARBA00004308"/>
    </source>
</evidence>
<dbReference type="SUPFAM" id="SSF49447">
    <property type="entry name" value="Second domain of Mu2 adaptin subunit (ap50) of ap2 adaptor"/>
    <property type="match status" value="1"/>
</dbReference>
<proteinExistence type="inferred from homology"/>
<dbReference type="GO" id="GO:0030131">
    <property type="term" value="C:clathrin adaptor complex"/>
    <property type="evidence" value="ECO:0007669"/>
    <property type="project" value="UniProtKB-UniRule"/>
</dbReference>
<dbReference type="Gene3D" id="2.60.40.1170">
    <property type="entry name" value="Mu homology domain, subdomain B"/>
    <property type="match status" value="2"/>
</dbReference>
<dbReference type="SUPFAM" id="SSF64356">
    <property type="entry name" value="SNARE-like"/>
    <property type="match status" value="1"/>
</dbReference>
<dbReference type="GO" id="GO:0016192">
    <property type="term" value="P:vesicle-mediated transport"/>
    <property type="evidence" value="ECO:0007669"/>
    <property type="project" value="InterPro"/>
</dbReference>
<dbReference type="PIRSF" id="PIRSF005992">
    <property type="entry name" value="Clathrin_mu"/>
    <property type="match status" value="1"/>
</dbReference>
<dbReference type="InterPro" id="IPR011012">
    <property type="entry name" value="Longin-like_dom_sf"/>
</dbReference>
<reference evidence="7 8" key="1">
    <citation type="journal article" date="2018" name="Microb. Genom.">
        <title>Expanding an expanded genome: long-read sequencing of Trypanosoma cruzi.</title>
        <authorList>
            <person name="Berna L."/>
            <person name="Rodriguez M."/>
            <person name="Chiribao M.L."/>
            <person name="Parodi-Talice A."/>
            <person name="Pita S."/>
            <person name="Rijo G."/>
            <person name="Alvarez-Valin F."/>
            <person name="Robello C."/>
        </authorList>
    </citation>
    <scope>NUCLEOTIDE SEQUENCE [LARGE SCALE GENOMIC DNA]</scope>
    <source>
        <strain evidence="7 8">Dm28c</strain>
    </source>
</reference>
<name>A0A2V2UZ97_TRYCR</name>
<dbReference type="InterPro" id="IPR001392">
    <property type="entry name" value="Clathrin_mu"/>
</dbReference>
<evidence type="ECO:0000256" key="4">
    <source>
        <dbReference type="ARBA" id="ARBA00023136"/>
    </source>
</evidence>
<dbReference type="AlphaFoldDB" id="A0A2V2UZ97"/>